<evidence type="ECO:0000256" key="1">
    <source>
        <dbReference type="ARBA" id="ARBA00001974"/>
    </source>
</evidence>
<dbReference type="UniPathway" id="UPA00193"/>
<dbReference type="GeneID" id="83709785"/>
<dbReference type="InterPro" id="IPR029041">
    <property type="entry name" value="FAD-linked_oxidoreductase-like"/>
</dbReference>
<dbReference type="SUPFAM" id="SSF51730">
    <property type="entry name" value="FAD-linked oxidoreductase"/>
    <property type="match status" value="1"/>
</dbReference>
<dbReference type="AlphaFoldDB" id="A0A173WBU4"/>
<sequence>MKRISVELVPRDEDALRQELALLGKFQDKVDVINIPDLLRFPIRSWQGAAVAKEYFPASMPHIRAMDIDLDKELAMKDYLRAHDIREVLVIEGDPPQDMMHEVYPTNSVDVIWKFRKEMPEVKVYAGIDQYRGSMAQELYRIKRKLQAGAAGFFTQPFFDIRYLSVYADMLQGLEVYWGISPVMSARSQSYWERKNHVVFPHAFEPTLDWSIGFAKEVMDFAEREDANVYLMPIKTNLEAYLAGVLA</sequence>
<dbReference type="Proteomes" id="UP000095546">
    <property type="component" value="Unassembled WGS sequence"/>
</dbReference>
<evidence type="ECO:0000313" key="7">
    <source>
        <dbReference type="EMBL" id="CUN35618.1"/>
    </source>
</evidence>
<keyword evidence="8" id="KW-1185">Reference proteome</keyword>
<keyword evidence="7" id="KW-0489">Methyltransferase</keyword>
<protein>
    <recommendedName>
        <fullName evidence="6">Methylenetetrahydrofolate reductase</fullName>
    </recommendedName>
</protein>
<name>A0A173WBU4_9FIRM</name>
<keyword evidence="7" id="KW-0808">Transferase</keyword>
<dbReference type="GO" id="GO:0004489">
    <property type="term" value="F:methylenetetrahydrofolate reductase [NAD(P)H] activity"/>
    <property type="evidence" value="ECO:0007669"/>
    <property type="project" value="InterPro"/>
</dbReference>
<accession>A0A173WBU4</accession>
<dbReference type="OrthoDB" id="9803687at2"/>
<keyword evidence="4 6" id="KW-0274">FAD</keyword>
<evidence type="ECO:0000256" key="6">
    <source>
        <dbReference type="RuleBase" id="RU003862"/>
    </source>
</evidence>
<dbReference type="Gene3D" id="3.20.20.220">
    <property type="match status" value="1"/>
</dbReference>
<gene>
    <name evidence="7" type="ORF">ERS852385_00110</name>
</gene>
<evidence type="ECO:0000256" key="4">
    <source>
        <dbReference type="ARBA" id="ARBA00022827"/>
    </source>
</evidence>
<evidence type="ECO:0000256" key="5">
    <source>
        <dbReference type="ARBA" id="ARBA00023002"/>
    </source>
</evidence>
<keyword evidence="5 6" id="KW-0560">Oxidoreductase</keyword>
<dbReference type="RefSeq" id="WP_055159952.1">
    <property type="nucleotide sequence ID" value="NZ_CABIWZ010000001.1"/>
</dbReference>
<keyword evidence="3 6" id="KW-0285">Flavoprotein</keyword>
<reference evidence="7 8" key="1">
    <citation type="submission" date="2015-09" db="EMBL/GenBank/DDBJ databases">
        <authorList>
            <consortium name="Pathogen Informatics"/>
        </authorList>
    </citation>
    <scope>NUCLEOTIDE SEQUENCE [LARGE SCALE GENOMIC DNA]</scope>
    <source>
        <strain evidence="7 8">2789STDY5608828</strain>
    </source>
</reference>
<dbReference type="GO" id="GO:0006555">
    <property type="term" value="P:methionine metabolic process"/>
    <property type="evidence" value="ECO:0007669"/>
    <property type="project" value="InterPro"/>
</dbReference>
<evidence type="ECO:0000256" key="2">
    <source>
        <dbReference type="ARBA" id="ARBA00004777"/>
    </source>
</evidence>
<dbReference type="STRING" id="187979.ERS852385_00110"/>
<comment type="pathway">
    <text evidence="2 6">One-carbon metabolism; tetrahydrofolate interconversion.</text>
</comment>
<dbReference type="eggNOG" id="COG0685">
    <property type="taxonomic scope" value="Bacteria"/>
</dbReference>
<comment type="similarity">
    <text evidence="6">Belongs to the methylenetetrahydrofolate reductase family.</text>
</comment>
<comment type="cofactor">
    <cofactor evidence="1 6">
        <name>FAD</name>
        <dbReference type="ChEBI" id="CHEBI:57692"/>
    </cofactor>
</comment>
<dbReference type="GO" id="GO:0008168">
    <property type="term" value="F:methyltransferase activity"/>
    <property type="evidence" value="ECO:0007669"/>
    <property type="project" value="UniProtKB-KW"/>
</dbReference>
<evidence type="ECO:0000313" key="8">
    <source>
        <dbReference type="Proteomes" id="UP000095546"/>
    </source>
</evidence>
<organism evidence="7 8">
    <name type="scientific">Mitsuokella jalaludinii</name>
    <dbReference type="NCBI Taxonomy" id="187979"/>
    <lineage>
        <taxon>Bacteria</taxon>
        <taxon>Bacillati</taxon>
        <taxon>Bacillota</taxon>
        <taxon>Negativicutes</taxon>
        <taxon>Selenomonadales</taxon>
        <taxon>Selenomonadaceae</taxon>
        <taxon>Mitsuokella</taxon>
    </lineage>
</organism>
<dbReference type="GO" id="GO:0035999">
    <property type="term" value="P:tetrahydrofolate interconversion"/>
    <property type="evidence" value="ECO:0007669"/>
    <property type="project" value="UniProtKB-UniPathway"/>
</dbReference>
<proteinExistence type="inferred from homology"/>
<dbReference type="Pfam" id="PF02219">
    <property type="entry name" value="MTHFR"/>
    <property type="match status" value="1"/>
</dbReference>
<dbReference type="GO" id="GO:0032259">
    <property type="term" value="P:methylation"/>
    <property type="evidence" value="ECO:0007669"/>
    <property type="project" value="UniProtKB-KW"/>
</dbReference>
<dbReference type="EMBL" id="CYYU01000001">
    <property type="protein sequence ID" value="CUN35618.1"/>
    <property type="molecule type" value="Genomic_DNA"/>
</dbReference>
<dbReference type="InterPro" id="IPR003171">
    <property type="entry name" value="Mehydrof_redctse-like"/>
</dbReference>
<evidence type="ECO:0000256" key="3">
    <source>
        <dbReference type="ARBA" id="ARBA00022630"/>
    </source>
</evidence>